<dbReference type="PANTHER" id="PTHR47529:SF1">
    <property type="entry name" value="PERIPLASMIC CHAPERONE PPID"/>
    <property type="match status" value="1"/>
</dbReference>
<evidence type="ECO:0000259" key="9">
    <source>
        <dbReference type="Pfam" id="PF13145"/>
    </source>
</evidence>
<keyword evidence="10" id="KW-0413">Isomerase</keyword>
<reference evidence="10 11" key="1">
    <citation type="submission" date="2019-04" db="EMBL/GenBank/DDBJ databases">
        <title>Geobacter oryzae sp. nov., ferric-reducing bacteria isolated from paddy soil.</title>
        <authorList>
            <person name="Xu Z."/>
            <person name="Masuda Y."/>
            <person name="Itoh H."/>
            <person name="Senoo K."/>
        </authorList>
    </citation>
    <scope>NUCLEOTIDE SEQUENCE [LARGE SCALE GENOMIC DNA]</scope>
    <source>
        <strain evidence="10 11">Red111</strain>
    </source>
</reference>
<keyword evidence="11" id="KW-1185">Reference proteome</keyword>
<evidence type="ECO:0000313" key="11">
    <source>
        <dbReference type="Proteomes" id="UP000306416"/>
    </source>
</evidence>
<evidence type="ECO:0000256" key="7">
    <source>
        <dbReference type="ARBA" id="ARBA00038408"/>
    </source>
</evidence>
<evidence type="ECO:0000313" key="10">
    <source>
        <dbReference type="EMBL" id="TGU72371.1"/>
    </source>
</evidence>
<evidence type="ECO:0000256" key="2">
    <source>
        <dbReference type="ARBA" id="ARBA00022475"/>
    </source>
</evidence>
<comment type="similarity">
    <text evidence="7">Belongs to the PpiD chaperone family.</text>
</comment>
<evidence type="ECO:0000256" key="1">
    <source>
        <dbReference type="ARBA" id="ARBA00004401"/>
    </source>
</evidence>
<feature type="domain" description="PpiC" evidence="9">
    <location>
        <begin position="251"/>
        <end position="387"/>
    </location>
</feature>
<protein>
    <submittedName>
        <fullName evidence="10">Peptidylprolyl isomerase</fullName>
    </submittedName>
</protein>
<dbReference type="Pfam" id="PF13145">
    <property type="entry name" value="Rotamase_2"/>
    <property type="match status" value="1"/>
</dbReference>
<dbReference type="InterPro" id="IPR027304">
    <property type="entry name" value="Trigger_fact/SurA_dom_sf"/>
</dbReference>
<comment type="caution">
    <text evidence="10">The sequence shown here is derived from an EMBL/GenBank/DDBJ whole genome shotgun (WGS) entry which is preliminary data.</text>
</comment>
<dbReference type="InterPro" id="IPR052029">
    <property type="entry name" value="PpiD_chaperone"/>
</dbReference>
<dbReference type="RefSeq" id="WP_135869853.1">
    <property type="nucleotide sequence ID" value="NZ_SRSC01000002.1"/>
</dbReference>
<keyword evidence="2" id="KW-1003">Cell membrane</keyword>
<evidence type="ECO:0000256" key="4">
    <source>
        <dbReference type="ARBA" id="ARBA00022989"/>
    </source>
</evidence>
<keyword evidence="4 8" id="KW-1133">Transmembrane helix</keyword>
<dbReference type="Gene3D" id="1.10.4030.10">
    <property type="entry name" value="Porin chaperone SurA, peptide-binding domain"/>
    <property type="match status" value="1"/>
</dbReference>
<dbReference type="PANTHER" id="PTHR47529">
    <property type="entry name" value="PEPTIDYL-PROLYL CIS-TRANS ISOMERASE D"/>
    <property type="match status" value="1"/>
</dbReference>
<dbReference type="SUPFAM" id="SSF109998">
    <property type="entry name" value="Triger factor/SurA peptide-binding domain-like"/>
    <property type="match status" value="1"/>
</dbReference>
<dbReference type="Proteomes" id="UP000306416">
    <property type="component" value="Unassembled WGS sequence"/>
</dbReference>
<organism evidence="10 11">
    <name type="scientific">Geomonas terrae</name>
    <dbReference type="NCBI Taxonomy" id="2562681"/>
    <lineage>
        <taxon>Bacteria</taxon>
        <taxon>Pseudomonadati</taxon>
        <taxon>Thermodesulfobacteriota</taxon>
        <taxon>Desulfuromonadia</taxon>
        <taxon>Geobacterales</taxon>
        <taxon>Geobacteraceae</taxon>
        <taxon>Geomonas</taxon>
    </lineage>
</organism>
<keyword evidence="5 8" id="KW-0472">Membrane</keyword>
<dbReference type="EMBL" id="SRSC01000002">
    <property type="protein sequence ID" value="TGU72371.1"/>
    <property type="molecule type" value="Genomic_DNA"/>
</dbReference>
<gene>
    <name evidence="10" type="ORF">E4633_08650</name>
</gene>
<dbReference type="GO" id="GO:0003755">
    <property type="term" value="F:peptidyl-prolyl cis-trans isomerase activity"/>
    <property type="evidence" value="ECO:0007669"/>
    <property type="project" value="InterPro"/>
</dbReference>
<keyword evidence="3 8" id="KW-0812">Transmembrane</keyword>
<dbReference type="AlphaFoldDB" id="A0A4S1CFS7"/>
<dbReference type="InterPro" id="IPR000297">
    <property type="entry name" value="PPIase_PpiC"/>
</dbReference>
<accession>A0A4S1CFS7</accession>
<name>A0A4S1CFS7_9BACT</name>
<evidence type="ECO:0000256" key="6">
    <source>
        <dbReference type="ARBA" id="ARBA00023186"/>
    </source>
</evidence>
<keyword evidence="6" id="KW-0143">Chaperone</keyword>
<dbReference type="Pfam" id="PF13624">
    <property type="entry name" value="SurA_N_3"/>
    <property type="match status" value="1"/>
</dbReference>
<feature type="transmembrane region" description="Helical" evidence="8">
    <location>
        <begin position="12"/>
        <end position="33"/>
    </location>
</feature>
<dbReference type="GO" id="GO:0005886">
    <property type="term" value="C:plasma membrane"/>
    <property type="evidence" value="ECO:0007669"/>
    <property type="project" value="UniProtKB-SubCell"/>
</dbReference>
<evidence type="ECO:0000256" key="5">
    <source>
        <dbReference type="ARBA" id="ARBA00023136"/>
    </source>
</evidence>
<proteinExistence type="inferred from homology"/>
<evidence type="ECO:0000256" key="8">
    <source>
        <dbReference type="SAM" id="Phobius"/>
    </source>
</evidence>
<evidence type="ECO:0000256" key="3">
    <source>
        <dbReference type="ARBA" id="ARBA00022692"/>
    </source>
</evidence>
<sequence length="525" mass="56494">MLGVMRKYKQSIVIKIVFVVIVLSFIGTIFLVWGKGGDGQRGGKSYAASVNGTKISLDEFQKSYYRTRGLYEQIYGKTLTPEMEKQMGIKKLTIDTLIDNVLVFGEAKKMGVKVNKDEVAAEIAKIPAFQNNGAFDFNLYQQTLKANRLTPKEFEEAQEQEMLLAKARNKVKMGATVTDAEVKDAFKKQNDKVDLAYVSFSPADVKGGIKLTDQELTTYLQDHQNEFKTPEQVSVAYTLVNPAQAAGKATVTPEEAQTYYQKNIDRYQGKGGILPFSEVKDQATADAQKQKAAKEAYEKAAEAANKFKATGDIDAAAAALGSKVEKTALFTAKAPAAALAGENEVIARSFAIKQGELGGPVETAKGIYLVKVLDKKPAAVPPLAQIKSAVEAKAVEAKAAELAKKKAAEALQQLAKGGAAKSTGSFGYAATGAVPTIGTSPELMDAAFTLTAPNQAAKQPFKVGDRWYAVSLKSRAEAPLADLAAKAAGIKAALLPKKQQEVLEKWVKGLRDKAKIDINPLVLQD</sequence>
<comment type="subcellular location">
    <subcellularLocation>
        <location evidence="1">Cell membrane</location>
        <topology evidence="1">Single-pass type II membrane protein</topology>
    </subcellularLocation>
</comment>